<dbReference type="RefSeq" id="WP_055672373.1">
    <property type="nucleotide sequence ID" value="NZ_CXWD01000010.1"/>
</dbReference>
<evidence type="ECO:0000256" key="1">
    <source>
        <dbReference type="SAM" id="MobiDB-lite"/>
    </source>
</evidence>
<feature type="region of interest" description="Disordered" evidence="1">
    <location>
        <begin position="1"/>
        <end position="22"/>
    </location>
</feature>
<proteinExistence type="predicted"/>
<accession>A0A0M7AA73</accession>
<reference evidence="3" key="1">
    <citation type="submission" date="2015-07" db="EMBL/GenBank/DDBJ databases">
        <authorList>
            <person name="Rodrigo-Torres Lidia"/>
            <person name="Arahal R.David."/>
        </authorList>
    </citation>
    <scope>NUCLEOTIDE SEQUENCE [LARGE SCALE GENOMIC DNA]</scope>
    <source>
        <strain evidence="3">CECT 5112</strain>
    </source>
</reference>
<gene>
    <name evidence="2" type="ORF">LAX5112_02850</name>
</gene>
<dbReference type="EMBL" id="CXWD01000010">
    <property type="protein sequence ID" value="CTQ71517.1"/>
    <property type="molecule type" value="Genomic_DNA"/>
</dbReference>
<protein>
    <submittedName>
        <fullName evidence="2">Uncharacterized protein</fullName>
    </submittedName>
</protein>
<dbReference type="AlphaFoldDB" id="A0A0M7AA73"/>
<keyword evidence="3" id="KW-1185">Reference proteome</keyword>
<evidence type="ECO:0000313" key="3">
    <source>
        <dbReference type="Proteomes" id="UP000053235"/>
    </source>
</evidence>
<organism evidence="2 3">
    <name type="scientific">Roseibium alexandrii</name>
    <dbReference type="NCBI Taxonomy" id="388408"/>
    <lineage>
        <taxon>Bacteria</taxon>
        <taxon>Pseudomonadati</taxon>
        <taxon>Pseudomonadota</taxon>
        <taxon>Alphaproteobacteria</taxon>
        <taxon>Hyphomicrobiales</taxon>
        <taxon>Stappiaceae</taxon>
        <taxon>Roseibium</taxon>
    </lineage>
</organism>
<dbReference type="OrthoDB" id="7679299at2"/>
<feature type="compositionally biased region" description="Polar residues" evidence="1">
    <location>
        <begin position="1"/>
        <end position="16"/>
    </location>
</feature>
<sequence length="66" mass="7217">MSQTASQFETLTNASHTEFGETQGRVAESHFYPIMGKNVSIQAIVEGSLLAQIELDPIPEYGIFAD</sequence>
<evidence type="ECO:0000313" key="2">
    <source>
        <dbReference type="EMBL" id="CTQ71517.1"/>
    </source>
</evidence>
<dbReference type="Proteomes" id="UP000053235">
    <property type="component" value="Unassembled WGS sequence"/>
</dbReference>
<name>A0A0M7AA73_9HYPH</name>